<dbReference type="Gene3D" id="3.40.50.880">
    <property type="match status" value="1"/>
</dbReference>
<dbReference type="EMBL" id="VIGX01000001">
    <property type="protein sequence ID" value="TWS30366.1"/>
    <property type="molecule type" value="Genomic_DNA"/>
</dbReference>
<keyword evidence="2" id="KW-0804">Transcription</keyword>
<name>A0A5C5S4D8_9ACTN</name>
<dbReference type="InterPro" id="IPR052158">
    <property type="entry name" value="INH-QAR"/>
</dbReference>
<keyword evidence="5" id="KW-1185">Reference proteome</keyword>
<dbReference type="SMART" id="SM00342">
    <property type="entry name" value="HTH_ARAC"/>
    <property type="match status" value="1"/>
</dbReference>
<dbReference type="GO" id="GO:0043565">
    <property type="term" value="F:sequence-specific DNA binding"/>
    <property type="evidence" value="ECO:0007669"/>
    <property type="project" value="InterPro"/>
</dbReference>
<dbReference type="InterPro" id="IPR009057">
    <property type="entry name" value="Homeodomain-like_sf"/>
</dbReference>
<dbReference type="SUPFAM" id="SSF46689">
    <property type="entry name" value="Homeodomain-like"/>
    <property type="match status" value="2"/>
</dbReference>
<comment type="caution">
    <text evidence="4">The sequence shown here is derived from an EMBL/GenBank/DDBJ whole genome shotgun (WGS) entry which is preliminary data.</text>
</comment>
<organism evidence="4 5">
    <name type="scientific">Tsukamurella conjunctivitidis</name>
    <dbReference type="NCBI Taxonomy" id="2592068"/>
    <lineage>
        <taxon>Bacteria</taxon>
        <taxon>Bacillati</taxon>
        <taxon>Actinomycetota</taxon>
        <taxon>Actinomycetes</taxon>
        <taxon>Mycobacteriales</taxon>
        <taxon>Tsukamurellaceae</taxon>
        <taxon>Tsukamurella</taxon>
    </lineage>
</organism>
<dbReference type="PROSITE" id="PS01124">
    <property type="entry name" value="HTH_ARAC_FAMILY_2"/>
    <property type="match status" value="1"/>
</dbReference>
<accession>A0A5C5S4D8</accession>
<gene>
    <name evidence="4" type="ORF">FK530_00320</name>
</gene>
<dbReference type="CDD" id="cd03137">
    <property type="entry name" value="GATase1_AraC_1"/>
    <property type="match status" value="1"/>
</dbReference>
<feature type="domain" description="HTH araC/xylS-type" evidence="3">
    <location>
        <begin position="211"/>
        <end position="312"/>
    </location>
</feature>
<dbReference type="PANTHER" id="PTHR43130">
    <property type="entry name" value="ARAC-FAMILY TRANSCRIPTIONAL REGULATOR"/>
    <property type="match status" value="1"/>
</dbReference>
<dbReference type="SUPFAM" id="SSF52317">
    <property type="entry name" value="Class I glutamine amidotransferase-like"/>
    <property type="match status" value="1"/>
</dbReference>
<dbReference type="OrthoDB" id="3992151at2"/>
<protein>
    <submittedName>
        <fullName evidence="4">Helix-turn-helix domain-containing protein</fullName>
    </submittedName>
</protein>
<evidence type="ECO:0000256" key="1">
    <source>
        <dbReference type="ARBA" id="ARBA00023015"/>
    </source>
</evidence>
<dbReference type="AlphaFoldDB" id="A0A5C5S4D8"/>
<evidence type="ECO:0000313" key="4">
    <source>
        <dbReference type="EMBL" id="TWS30366.1"/>
    </source>
</evidence>
<dbReference type="Pfam" id="PF01965">
    <property type="entry name" value="DJ-1_PfpI"/>
    <property type="match status" value="1"/>
</dbReference>
<reference evidence="4 5" key="1">
    <citation type="submission" date="2019-06" db="EMBL/GenBank/DDBJ databases">
        <title>Tsukamurella conjunctivitidis sp. nov., Tsukamurella assacharolytica sp. nov. and Tsukamurella sputae sp. nov. isolated from patients with conjunctivitis, bacteraemia (lymphoma) and respiratory infection (sputum) in Hong Kong.</title>
        <authorList>
            <person name="Teng J.L.L."/>
            <person name="Lee H.H."/>
            <person name="Fong J.Y.H."/>
            <person name="Fok K.M.N."/>
            <person name="Lau S.K.P."/>
            <person name="Woo P.C.Y."/>
        </authorList>
    </citation>
    <scope>NUCLEOTIDE SEQUENCE [LARGE SCALE GENOMIC DNA]</scope>
    <source>
        <strain evidence="4 5">HKU72</strain>
    </source>
</reference>
<dbReference type="InterPro" id="IPR029062">
    <property type="entry name" value="Class_I_gatase-like"/>
</dbReference>
<dbReference type="GO" id="GO:0003700">
    <property type="term" value="F:DNA-binding transcription factor activity"/>
    <property type="evidence" value="ECO:0007669"/>
    <property type="project" value="InterPro"/>
</dbReference>
<proteinExistence type="predicted"/>
<dbReference type="Proteomes" id="UP000319375">
    <property type="component" value="Unassembled WGS sequence"/>
</dbReference>
<dbReference type="PANTHER" id="PTHR43130:SF3">
    <property type="entry name" value="HTH-TYPE TRANSCRIPTIONAL REGULATOR RV1931C"/>
    <property type="match status" value="1"/>
</dbReference>
<dbReference type="Pfam" id="PF12833">
    <property type="entry name" value="HTH_18"/>
    <property type="match status" value="1"/>
</dbReference>
<evidence type="ECO:0000256" key="2">
    <source>
        <dbReference type="ARBA" id="ARBA00023163"/>
    </source>
</evidence>
<dbReference type="InterPro" id="IPR018060">
    <property type="entry name" value="HTH_AraC"/>
</dbReference>
<dbReference type="InterPro" id="IPR002818">
    <property type="entry name" value="DJ-1/PfpI"/>
</dbReference>
<dbReference type="Gene3D" id="1.10.10.60">
    <property type="entry name" value="Homeodomain-like"/>
    <property type="match status" value="2"/>
</dbReference>
<sequence length="321" mass="34729">MVKDVVVVAYDGVRLLDVAGPLEVFSAVSDTSAYRTTTVSPNGGIVVTHTVTQLLTDSSATLGERTIDTLIVPGAVDWMNLMIDGRLRQLVLALAPRSRRIVSVCAGAFVLAAAGLLDGHRAATHWKLADKLACRFPGVDVDSDAIYVRSGRTYSSAGVSAGIDLSLALVEEDLGPEVSRDVARDLVVFMQRPGGQSQFSVRLSAPATNREPLRALLDTIIADPTLDHRLEALSERCGYSGRHLTRLFHRELDTTPARYVEVVRIEAARSLLEQTNSTLDLVAARSGFGSTETLRRVFVRELGVPPEAYRRRFSTSGAIGE</sequence>
<evidence type="ECO:0000313" key="5">
    <source>
        <dbReference type="Proteomes" id="UP000319375"/>
    </source>
</evidence>
<evidence type="ECO:0000259" key="3">
    <source>
        <dbReference type="PROSITE" id="PS01124"/>
    </source>
</evidence>
<keyword evidence="1" id="KW-0805">Transcription regulation</keyword>